<name>A0A2A8CW74_9BACT</name>
<organism evidence="2 3">
    <name type="scientific">Longibacter salinarum</name>
    <dbReference type="NCBI Taxonomy" id="1850348"/>
    <lineage>
        <taxon>Bacteria</taxon>
        <taxon>Pseudomonadati</taxon>
        <taxon>Rhodothermota</taxon>
        <taxon>Rhodothermia</taxon>
        <taxon>Rhodothermales</taxon>
        <taxon>Salisaetaceae</taxon>
        <taxon>Longibacter</taxon>
    </lineage>
</organism>
<dbReference type="AlphaFoldDB" id="A0A2A8CW74"/>
<dbReference type="EMBL" id="PDEQ01000006">
    <property type="protein sequence ID" value="PEN12955.1"/>
    <property type="molecule type" value="Genomic_DNA"/>
</dbReference>
<accession>A0A2A8CW74</accession>
<dbReference type="Proteomes" id="UP000220102">
    <property type="component" value="Unassembled WGS sequence"/>
</dbReference>
<reference evidence="2 3" key="1">
    <citation type="submission" date="2017-10" db="EMBL/GenBank/DDBJ databases">
        <title>Draft genome of Longibacter Salinarum.</title>
        <authorList>
            <person name="Goh K.M."/>
            <person name="Shamsir M.S."/>
            <person name="Lim S.W."/>
        </authorList>
    </citation>
    <scope>NUCLEOTIDE SEQUENCE [LARGE SCALE GENOMIC DNA]</scope>
    <source>
        <strain evidence="2 3">KCTC 52045</strain>
    </source>
</reference>
<evidence type="ECO:0000313" key="3">
    <source>
        <dbReference type="Proteomes" id="UP000220102"/>
    </source>
</evidence>
<protein>
    <submittedName>
        <fullName evidence="2">Uncharacterized protein</fullName>
    </submittedName>
</protein>
<evidence type="ECO:0000256" key="1">
    <source>
        <dbReference type="SAM" id="MobiDB-lite"/>
    </source>
</evidence>
<comment type="caution">
    <text evidence="2">The sequence shown here is derived from an EMBL/GenBank/DDBJ whole genome shotgun (WGS) entry which is preliminary data.</text>
</comment>
<sequence length="160" mass="17243">MLCVVPALVVSLGLLISGFLTLTVPSIGDRDQVARDTTDSTEANQNSGGRPWHDAAWNQIVAVNGVQISYIYYAEANELDDGIVVRLQNTSGISVRVAFTIIFRSPDGEVSDRFATTLAPYEMKTGDNDDLYWIPFTGGQSIGEVGLRGVDVERIAPPPG</sequence>
<evidence type="ECO:0000313" key="2">
    <source>
        <dbReference type="EMBL" id="PEN12955.1"/>
    </source>
</evidence>
<gene>
    <name evidence="2" type="ORF">CRI94_13225</name>
</gene>
<keyword evidence="3" id="KW-1185">Reference proteome</keyword>
<dbReference type="OrthoDB" id="1495561at2"/>
<feature type="region of interest" description="Disordered" evidence="1">
    <location>
        <begin position="32"/>
        <end position="51"/>
    </location>
</feature>
<dbReference type="RefSeq" id="WP_098076554.1">
    <property type="nucleotide sequence ID" value="NZ_PDEQ01000006.1"/>
</dbReference>
<proteinExistence type="predicted"/>